<dbReference type="InterPro" id="IPR052529">
    <property type="entry name" value="Bact_Transport_Assoc"/>
</dbReference>
<gene>
    <name evidence="3" type="ORF">J2S08_000530</name>
</gene>
<dbReference type="EMBL" id="JAUSTT010000002">
    <property type="protein sequence ID" value="MDQ0174697.1"/>
    <property type="molecule type" value="Genomic_DNA"/>
</dbReference>
<feature type="transmembrane region" description="Helical" evidence="1">
    <location>
        <begin position="115"/>
        <end position="132"/>
    </location>
</feature>
<dbReference type="PANTHER" id="PTHR30590:SF2">
    <property type="entry name" value="INNER MEMBRANE PROTEIN"/>
    <property type="match status" value="1"/>
</dbReference>
<keyword evidence="4" id="KW-1185">Reference proteome</keyword>
<feature type="transmembrane region" description="Helical" evidence="1">
    <location>
        <begin position="259"/>
        <end position="280"/>
    </location>
</feature>
<organism evidence="3 4">
    <name type="scientific">Bacillus chungangensis</name>
    <dbReference type="NCBI Taxonomy" id="587633"/>
    <lineage>
        <taxon>Bacteria</taxon>
        <taxon>Bacillati</taxon>
        <taxon>Bacillota</taxon>
        <taxon>Bacilli</taxon>
        <taxon>Bacillales</taxon>
        <taxon>Bacillaceae</taxon>
        <taxon>Bacillus</taxon>
    </lineage>
</organism>
<dbReference type="PANTHER" id="PTHR30590">
    <property type="entry name" value="INNER MEMBRANE PROTEIN"/>
    <property type="match status" value="1"/>
</dbReference>
<dbReference type="Pfam" id="PF04235">
    <property type="entry name" value="DUF418"/>
    <property type="match status" value="1"/>
</dbReference>
<feature type="domain" description="DUF418" evidence="2">
    <location>
        <begin position="260"/>
        <end position="395"/>
    </location>
</feature>
<protein>
    <recommendedName>
        <fullName evidence="2">DUF418 domain-containing protein</fullName>
    </recommendedName>
</protein>
<sequence>MNHSIKIAHDREPTAPIEREKLAIRTKRITVVDAMRGASLLGILISNMLIFQYGMWGKDALDLSSFSALSQGVYYFIKIFIESSFMPIFSFLFGFGVVKMAESLARKQLRVKWHLFRRALFLLFAGFVHRYFLWEGDILFGYGLTCLVLIMFVNRQAKTILIWGILFLTLLVGMMAVPQVMIEKDQEKVDHFIEETNHIYQNGNYLAIKDHRNNAHPVELSPEMNILFVILTPFMTSALFWFGMYAAKRNWFIEGSFRLTTGIGITVIALALKSVQYIFPHSPLQGFTYIAGSLLLSVGYMIIFVNLYRKTEKLPIHQFFIAVGRLSLSNYLLQTVICTTIFYGYGFGLFGKLGVFLGLVLSFVIFAFQMIGSKLYLKKFRTGPFEKVLRYWTYLRSV</sequence>
<dbReference type="RefSeq" id="WP_307226380.1">
    <property type="nucleotide sequence ID" value="NZ_JAUSTT010000002.1"/>
</dbReference>
<feature type="transmembrane region" description="Helical" evidence="1">
    <location>
        <begin position="226"/>
        <end position="247"/>
    </location>
</feature>
<name>A0ABT9WN32_9BACI</name>
<evidence type="ECO:0000259" key="2">
    <source>
        <dbReference type="Pfam" id="PF04235"/>
    </source>
</evidence>
<reference evidence="3 4" key="1">
    <citation type="submission" date="2023-07" db="EMBL/GenBank/DDBJ databases">
        <title>Genomic Encyclopedia of Type Strains, Phase IV (KMG-IV): sequencing the most valuable type-strain genomes for metagenomic binning, comparative biology and taxonomic classification.</title>
        <authorList>
            <person name="Goeker M."/>
        </authorList>
    </citation>
    <scope>NUCLEOTIDE SEQUENCE [LARGE SCALE GENOMIC DNA]</scope>
    <source>
        <strain evidence="3 4">DSM 23837</strain>
    </source>
</reference>
<feature type="transmembrane region" description="Helical" evidence="1">
    <location>
        <begin position="73"/>
        <end position="95"/>
    </location>
</feature>
<keyword evidence="1" id="KW-1133">Transmembrane helix</keyword>
<accession>A0ABT9WN32</accession>
<dbReference type="Proteomes" id="UP001223586">
    <property type="component" value="Unassembled WGS sequence"/>
</dbReference>
<evidence type="ECO:0000313" key="3">
    <source>
        <dbReference type="EMBL" id="MDQ0174697.1"/>
    </source>
</evidence>
<feature type="transmembrane region" description="Helical" evidence="1">
    <location>
        <begin position="286"/>
        <end position="308"/>
    </location>
</feature>
<evidence type="ECO:0000313" key="4">
    <source>
        <dbReference type="Proteomes" id="UP001223586"/>
    </source>
</evidence>
<keyword evidence="1" id="KW-0472">Membrane</keyword>
<proteinExistence type="predicted"/>
<feature type="transmembrane region" description="Helical" evidence="1">
    <location>
        <begin position="353"/>
        <end position="371"/>
    </location>
</feature>
<feature type="transmembrane region" description="Helical" evidence="1">
    <location>
        <begin position="138"/>
        <end position="153"/>
    </location>
</feature>
<evidence type="ECO:0000256" key="1">
    <source>
        <dbReference type="SAM" id="Phobius"/>
    </source>
</evidence>
<dbReference type="InterPro" id="IPR007349">
    <property type="entry name" value="DUF418"/>
</dbReference>
<keyword evidence="1" id="KW-0812">Transmembrane</keyword>
<feature type="transmembrane region" description="Helical" evidence="1">
    <location>
        <begin position="160"/>
        <end position="182"/>
    </location>
</feature>
<comment type="caution">
    <text evidence="3">The sequence shown here is derived from an EMBL/GenBank/DDBJ whole genome shotgun (WGS) entry which is preliminary data.</text>
</comment>
<feature type="transmembrane region" description="Helical" evidence="1">
    <location>
        <begin position="34"/>
        <end position="53"/>
    </location>
</feature>
<feature type="transmembrane region" description="Helical" evidence="1">
    <location>
        <begin position="328"/>
        <end position="347"/>
    </location>
</feature>